<dbReference type="EMBL" id="WJNG01000004">
    <property type="protein sequence ID" value="MRH42287.1"/>
    <property type="molecule type" value="Genomic_DNA"/>
</dbReference>
<reference evidence="1" key="1">
    <citation type="submission" date="2019-11" db="EMBL/GenBank/DDBJ databases">
        <authorList>
            <person name="Li J."/>
        </authorList>
    </citation>
    <scope>NUCLEOTIDE SEQUENCE</scope>
    <source>
        <strain evidence="1">B6B</strain>
    </source>
</reference>
<dbReference type="AlphaFoldDB" id="A0A6A8DHB1"/>
<proteinExistence type="predicted"/>
<accession>A0A6A8DHB1</accession>
<organism evidence="1 2">
    <name type="scientific">Aquibacillus halophilus</name>
    <dbReference type="NCBI Taxonomy" id="930132"/>
    <lineage>
        <taxon>Bacteria</taxon>
        <taxon>Bacillati</taxon>
        <taxon>Bacillota</taxon>
        <taxon>Bacilli</taxon>
        <taxon>Bacillales</taxon>
        <taxon>Bacillaceae</taxon>
        <taxon>Aquibacillus</taxon>
    </lineage>
</organism>
<keyword evidence="2" id="KW-1185">Reference proteome</keyword>
<evidence type="ECO:0008006" key="3">
    <source>
        <dbReference type="Google" id="ProtNLM"/>
    </source>
</evidence>
<protein>
    <recommendedName>
        <fullName evidence="3">Swarming motility protein SwrB</fullName>
    </recommendedName>
</protein>
<comment type="caution">
    <text evidence="1">The sequence shown here is derived from an EMBL/GenBank/DDBJ whole genome shotgun (WGS) entry which is preliminary data.</text>
</comment>
<name>A0A6A8DHB1_9BACI</name>
<evidence type="ECO:0000313" key="2">
    <source>
        <dbReference type="Proteomes" id="UP000799092"/>
    </source>
</evidence>
<sequence>MVYLLLLISFLLHIIFFIILKSFNDRIKQSVELESMQKQHTKEIEDLLSVYLLEIKEENDSLLNAINNQEYPEDVELTKPSKIASIKGKNTASTMTGEKTTIRQLYQSKQVDETSLYTPPSIDEVQDTVEQTISGKVYTLYSQGDSIETIARKLDCGKTEIELMLKFHRKNS</sequence>
<dbReference type="Proteomes" id="UP000799092">
    <property type="component" value="Unassembled WGS sequence"/>
</dbReference>
<gene>
    <name evidence="1" type="ORF">GH741_06285</name>
</gene>
<dbReference type="OrthoDB" id="1708317at2"/>
<evidence type="ECO:0000313" key="1">
    <source>
        <dbReference type="EMBL" id="MRH42287.1"/>
    </source>
</evidence>
<dbReference type="RefSeq" id="WP_153735932.1">
    <property type="nucleotide sequence ID" value="NZ_WJNG01000004.1"/>
</dbReference>